<name>A0A834AEJ0_9CHIR</name>
<protein>
    <submittedName>
        <fullName evidence="1">Uncharacterized protein</fullName>
    </submittedName>
</protein>
<evidence type="ECO:0000313" key="1">
    <source>
        <dbReference type="EMBL" id="KAF6109892.1"/>
    </source>
</evidence>
<organism evidence="1 2">
    <name type="scientific">Phyllostomus discolor</name>
    <name type="common">pale spear-nosed bat</name>
    <dbReference type="NCBI Taxonomy" id="89673"/>
    <lineage>
        <taxon>Eukaryota</taxon>
        <taxon>Metazoa</taxon>
        <taxon>Chordata</taxon>
        <taxon>Craniata</taxon>
        <taxon>Vertebrata</taxon>
        <taxon>Euteleostomi</taxon>
        <taxon>Mammalia</taxon>
        <taxon>Eutheria</taxon>
        <taxon>Laurasiatheria</taxon>
        <taxon>Chiroptera</taxon>
        <taxon>Yangochiroptera</taxon>
        <taxon>Phyllostomidae</taxon>
        <taxon>Phyllostominae</taxon>
        <taxon>Phyllostomus</taxon>
    </lineage>
</organism>
<evidence type="ECO:0000313" key="2">
    <source>
        <dbReference type="Proteomes" id="UP000664940"/>
    </source>
</evidence>
<reference evidence="1 2" key="1">
    <citation type="journal article" date="2020" name="Nature">
        <title>Six reference-quality genomes reveal evolution of bat adaptations.</title>
        <authorList>
            <person name="Jebb D."/>
            <person name="Huang Z."/>
            <person name="Pippel M."/>
            <person name="Hughes G.M."/>
            <person name="Lavrichenko K."/>
            <person name="Devanna P."/>
            <person name="Winkler S."/>
            <person name="Jermiin L.S."/>
            <person name="Skirmuntt E.C."/>
            <person name="Katzourakis A."/>
            <person name="Burkitt-Gray L."/>
            <person name="Ray D.A."/>
            <person name="Sullivan K.A.M."/>
            <person name="Roscito J.G."/>
            <person name="Kirilenko B.M."/>
            <person name="Davalos L.M."/>
            <person name="Corthals A.P."/>
            <person name="Power M.L."/>
            <person name="Jones G."/>
            <person name="Ransome R.D."/>
            <person name="Dechmann D.K.N."/>
            <person name="Locatelli A.G."/>
            <person name="Puechmaille S.J."/>
            <person name="Fedrigo O."/>
            <person name="Jarvis E.D."/>
            <person name="Hiller M."/>
            <person name="Vernes S.C."/>
            <person name="Myers E.W."/>
            <person name="Teeling E.C."/>
        </authorList>
    </citation>
    <scope>NUCLEOTIDE SEQUENCE [LARGE SCALE GENOMIC DNA]</scope>
    <source>
        <strain evidence="1">Bat1K_MPI-CBG_1</strain>
    </source>
</reference>
<proteinExistence type="predicted"/>
<comment type="caution">
    <text evidence="1">The sequence shown here is derived from an EMBL/GenBank/DDBJ whole genome shotgun (WGS) entry which is preliminary data.</text>
</comment>
<sequence>MGLQLPRGLGSVPVQGKDSRSWMELYFYNVKDQTVLSAVLIPEVASLGTDTCTVEPAHCGPRGGTSLWPAVRVLETLPTAPGPEGAGPGPAQPPVFGFSAAPGLGSCTRPRRHPPSLWKHVPFLLSHVFPFQSFCVFASKTKGK</sequence>
<gene>
    <name evidence="1" type="ORF">HJG60_011082</name>
</gene>
<dbReference type="Proteomes" id="UP000664940">
    <property type="component" value="Unassembled WGS sequence"/>
</dbReference>
<accession>A0A834AEJ0</accession>
<dbReference type="EMBL" id="JABVXQ010000005">
    <property type="protein sequence ID" value="KAF6109892.1"/>
    <property type="molecule type" value="Genomic_DNA"/>
</dbReference>
<dbReference type="AlphaFoldDB" id="A0A834AEJ0"/>